<dbReference type="Proteomes" id="UP000009102">
    <property type="component" value="Chromosome"/>
</dbReference>
<dbReference type="STRING" id="555778.Hneap_0361"/>
<dbReference type="AlphaFoldDB" id="D0KXQ1"/>
<organism evidence="3 4">
    <name type="scientific">Halothiobacillus neapolitanus (strain ATCC 23641 / DSM 15147 / CIP 104769 / NCIMB 8539 / c2)</name>
    <name type="common">Thiobacillus neapolitanus</name>
    <dbReference type="NCBI Taxonomy" id="555778"/>
    <lineage>
        <taxon>Bacteria</taxon>
        <taxon>Pseudomonadati</taxon>
        <taxon>Pseudomonadota</taxon>
        <taxon>Gammaproteobacteria</taxon>
        <taxon>Chromatiales</taxon>
        <taxon>Halothiobacillaceae</taxon>
        <taxon>Halothiobacillus</taxon>
    </lineage>
</organism>
<evidence type="ECO:0000256" key="1">
    <source>
        <dbReference type="SAM" id="MobiDB-lite"/>
    </source>
</evidence>
<dbReference type="eggNOG" id="COG3843">
    <property type="taxonomic scope" value="Bacteria"/>
</dbReference>
<keyword evidence="4" id="KW-1185">Reference proteome</keyword>
<feature type="region of interest" description="Disordered" evidence="1">
    <location>
        <begin position="277"/>
        <end position="345"/>
    </location>
</feature>
<dbReference type="InterPro" id="IPR005094">
    <property type="entry name" value="Endonuclease_MobA/VirD2"/>
</dbReference>
<dbReference type="KEGG" id="hna:Hneap_0361"/>
<evidence type="ECO:0000313" key="3">
    <source>
        <dbReference type="EMBL" id="ACX95224.1"/>
    </source>
</evidence>
<protein>
    <submittedName>
        <fullName evidence="3">Relaxase/mobilization nuclease family protein</fullName>
    </submittedName>
</protein>
<accession>D0KXQ1</accession>
<reference evidence="3 4" key="1">
    <citation type="submission" date="2009-10" db="EMBL/GenBank/DDBJ databases">
        <title>Complete sequence of Halothiobacillus neapolitanus c2.</title>
        <authorList>
            <consortium name="US DOE Joint Genome Institute"/>
            <person name="Lucas S."/>
            <person name="Copeland A."/>
            <person name="Lapidus A."/>
            <person name="Glavina del Rio T."/>
            <person name="Tice H."/>
            <person name="Bruce D."/>
            <person name="Goodwin L."/>
            <person name="Pitluck S."/>
            <person name="Davenport K."/>
            <person name="Brettin T."/>
            <person name="Detter J.C."/>
            <person name="Han C."/>
            <person name="Tapia R."/>
            <person name="Larimer F."/>
            <person name="Land M."/>
            <person name="Hauser L."/>
            <person name="Kyrpides N."/>
            <person name="Mikhailova N."/>
            <person name="Kerfeld C."/>
            <person name="Cannon G."/>
            <person name="Heinhort S."/>
        </authorList>
    </citation>
    <scope>NUCLEOTIDE SEQUENCE [LARGE SCALE GENOMIC DNA]</scope>
    <source>
        <strain evidence="4">ATCC 23641 / c2</strain>
    </source>
</reference>
<gene>
    <name evidence="3" type="ordered locus">Hneap_0361</name>
</gene>
<evidence type="ECO:0000313" key="4">
    <source>
        <dbReference type="Proteomes" id="UP000009102"/>
    </source>
</evidence>
<sequence length="804" mass="87877">MKAKITRGMGFRGVLDYALDTGNQKGKNPEIVGGTLTVGNARAMSAQFAVTRRLRPDIKAPVWHASLALPIGERLSSDKWSSIADEFMQAMGFPSDSLYTVIRHNDTQYDHVHIIASRISLSGALWHGQWEVYRAIKATQTLERIHDLILTPGLGEPKDEKSLTKNEIEMALCTGEEPPRQRLQRLVKEAAQGRPTAVMFAERLALAGVGVRFQIQKTGITGVSYEIDGIAFKGQSLGDAYKWSKFSKKQAVSYEQARDSEGIRQFTTAIADRARGDKLGDSSTHLENDTGIATTNHRGADDPSTGTPDLVEGGSNTSPDRLRHSDSSAAPGTGRADAGDDRQSSAGIRAEGGEAESDHLDFVAASAGTEIKHRQDDENRPPDRIDTPETRRITSANDYSGRGTDADGTTDAATKVENSTGADSGRDGQRSGSSDWSRRFREASAAKRRTAERGMGGSRLGERNARRASVADEDRQSAREIDPSSYLKTMGFAVKKQGRHVSVSLNGDETYRGTLKPDGHFVWCDRYENGIGHNIDLVNEIEPGSGYATAVYRLLGAPSVNPNLQRAAPKRQPPRLPEQAVANRLSGRAYLGNERGISKDTLDHAEACGMLRYADGGVLFVGYDAKGTPQSITRRATELADPIQKRDFARSDKSYAPILSGDPSTVWIVEGGVDALALHDLAKRQEQPSPTVIVSGGANVRSFLDNPFIQMIIRAAKRIFIAMEREKDAATQAKTDAAHEQQAQRVEEITGIRPLIWQPKKDKDLADMNHRQQKPQPVRLMRDAIKQSTVKLPSTVMKDDFTQG</sequence>
<feature type="compositionally biased region" description="Basic and acidic residues" evidence="1">
    <location>
        <begin position="370"/>
        <end position="392"/>
    </location>
</feature>
<dbReference type="EMBL" id="CP001801">
    <property type="protein sequence ID" value="ACX95224.1"/>
    <property type="molecule type" value="Genomic_DNA"/>
</dbReference>
<name>D0KXQ1_HALNC</name>
<feature type="compositionally biased region" description="Low complexity" evidence="1">
    <location>
        <begin position="401"/>
        <end position="413"/>
    </location>
</feature>
<dbReference type="Pfam" id="PF03432">
    <property type="entry name" value="Relaxase"/>
    <property type="match status" value="1"/>
</dbReference>
<feature type="compositionally biased region" description="Basic and acidic residues" evidence="1">
    <location>
        <begin position="460"/>
        <end position="482"/>
    </location>
</feature>
<feature type="domain" description="MobA/VirD2-like nuclease" evidence="2">
    <location>
        <begin position="17"/>
        <end position="148"/>
    </location>
</feature>
<feature type="compositionally biased region" description="Basic and acidic residues" evidence="1">
    <location>
        <begin position="436"/>
        <end position="452"/>
    </location>
</feature>
<dbReference type="OrthoDB" id="279005at2"/>
<dbReference type="HOGENOM" id="CLU_350150_0_0_6"/>
<feature type="compositionally biased region" description="Basic and acidic residues" evidence="1">
    <location>
        <begin position="277"/>
        <end position="288"/>
    </location>
</feature>
<evidence type="ECO:0000259" key="2">
    <source>
        <dbReference type="Pfam" id="PF03432"/>
    </source>
</evidence>
<dbReference type="eggNOG" id="COG0358">
    <property type="taxonomic scope" value="Bacteria"/>
</dbReference>
<proteinExistence type="predicted"/>
<feature type="region of interest" description="Disordered" evidence="1">
    <location>
        <begin position="369"/>
        <end position="482"/>
    </location>
</feature>